<dbReference type="RefSeq" id="WP_077813836.1">
    <property type="nucleotide sequence ID" value="NZ_CP014692.1"/>
</dbReference>
<evidence type="ECO:0008006" key="3">
    <source>
        <dbReference type="Google" id="ProtNLM"/>
    </source>
</evidence>
<accession>A0A1U9KJ84</accession>
<dbReference type="EMBL" id="CP014692">
    <property type="protein sequence ID" value="AQS85817.1"/>
    <property type="molecule type" value="Genomic_DNA"/>
</dbReference>
<dbReference type="STRING" id="435.A0U92_14725"/>
<gene>
    <name evidence="1" type="ORF">A0U92_14725</name>
</gene>
<organism evidence="1 2">
    <name type="scientific">Acetobacter aceti</name>
    <dbReference type="NCBI Taxonomy" id="435"/>
    <lineage>
        <taxon>Bacteria</taxon>
        <taxon>Pseudomonadati</taxon>
        <taxon>Pseudomonadota</taxon>
        <taxon>Alphaproteobacteria</taxon>
        <taxon>Acetobacterales</taxon>
        <taxon>Acetobacteraceae</taxon>
        <taxon>Acetobacter</taxon>
        <taxon>Acetobacter subgen. Acetobacter</taxon>
    </lineage>
</organism>
<dbReference type="InterPro" id="IPR011053">
    <property type="entry name" value="Single_hybrid_motif"/>
</dbReference>
<evidence type="ECO:0000313" key="1">
    <source>
        <dbReference type="EMBL" id="AQS85817.1"/>
    </source>
</evidence>
<proteinExistence type="predicted"/>
<dbReference type="KEGG" id="aace:A0U92_14725"/>
<reference evidence="1 2" key="1">
    <citation type="submission" date="2016-03" db="EMBL/GenBank/DDBJ databases">
        <title>Acetic acid bacteria sequencing.</title>
        <authorList>
            <person name="Brandt J."/>
            <person name="Jakob F."/>
            <person name="Vogel R.F."/>
        </authorList>
    </citation>
    <scope>NUCLEOTIDE SEQUENCE [LARGE SCALE GENOMIC DNA]</scope>
    <source>
        <strain evidence="1 2">TMW2.1153</strain>
    </source>
</reference>
<evidence type="ECO:0000313" key="2">
    <source>
        <dbReference type="Proteomes" id="UP000188937"/>
    </source>
</evidence>
<dbReference type="OrthoDB" id="7282653at2"/>
<dbReference type="Proteomes" id="UP000188937">
    <property type="component" value="Chromosome"/>
</dbReference>
<dbReference type="AlphaFoldDB" id="A0A1U9KJ84"/>
<dbReference type="SUPFAM" id="SSF51230">
    <property type="entry name" value="Single hybrid motif"/>
    <property type="match status" value="1"/>
</dbReference>
<name>A0A1U9KJ84_ACEAC</name>
<protein>
    <recommendedName>
        <fullName evidence="3">Lipoyl-binding domain-containing protein</fullName>
    </recommendedName>
</protein>
<dbReference type="Gene3D" id="2.40.50.100">
    <property type="match status" value="1"/>
</dbReference>
<sequence>MTRREKEDTDIMGEDFLDRLVTAMRRYEVKEAEFEYEGTVLSVKLFPAKTGSAQDKFVSVDKTDPETTSDILVRSPELGCFASAGKKVGDAVMSDDVIGFVRVGVLRLAIRAPKTGFLAEKFINDGEPIGYHAPVFRIQITPVT</sequence>
<keyword evidence="2" id="KW-1185">Reference proteome</keyword>